<dbReference type="EMBL" id="JBANRG010000031">
    <property type="protein sequence ID" value="KAK7451274.1"/>
    <property type="molecule type" value="Genomic_DNA"/>
</dbReference>
<organism evidence="1 2">
    <name type="scientific">Marasmiellus scandens</name>
    <dbReference type="NCBI Taxonomy" id="2682957"/>
    <lineage>
        <taxon>Eukaryota</taxon>
        <taxon>Fungi</taxon>
        <taxon>Dikarya</taxon>
        <taxon>Basidiomycota</taxon>
        <taxon>Agaricomycotina</taxon>
        <taxon>Agaricomycetes</taxon>
        <taxon>Agaricomycetidae</taxon>
        <taxon>Agaricales</taxon>
        <taxon>Marasmiineae</taxon>
        <taxon>Omphalotaceae</taxon>
        <taxon>Marasmiellus</taxon>
    </lineage>
</organism>
<protein>
    <submittedName>
        <fullName evidence="1">Uncharacterized protein</fullName>
    </submittedName>
</protein>
<reference evidence="1 2" key="1">
    <citation type="submission" date="2024-01" db="EMBL/GenBank/DDBJ databases">
        <title>A draft genome for the cacao thread blight pathogen Marasmiellus scandens.</title>
        <authorList>
            <person name="Baruah I.K."/>
            <person name="Leung J."/>
            <person name="Bukari Y."/>
            <person name="Amoako-Attah I."/>
            <person name="Meinhardt L.W."/>
            <person name="Bailey B.A."/>
            <person name="Cohen S.P."/>
        </authorList>
    </citation>
    <scope>NUCLEOTIDE SEQUENCE [LARGE SCALE GENOMIC DNA]</scope>
    <source>
        <strain evidence="1 2">GH-19</strain>
    </source>
</reference>
<accession>A0ABR1J639</accession>
<name>A0ABR1J639_9AGAR</name>
<keyword evidence="2" id="KW-1185">Reference proteome</keyword>
<evidence type="ECO:0000313" key="1">
    <source>
        <dbReference type="EMBL" id="KAK7451274.1"/>
    </source>
</evidence>
<evidence type="ECO:0000313" key="2">
    <source>
        <dbReference type="Proteomes" id="UP001498398"/>
    </source>
</evidence>
<proteinExistence type="predicted"/>
<gene>
    <name evidence="1" type="ORF">VKT23_012614</name>
</gene>
<dbReference type="Proteomes" id="UP001498398">
    <property type="component" value="Unassembled WGS sequence"/>
</dbReference>
<comment type="caution">
    <text evidence="1">The sequence shown here is derived from an EMBL/GenBank/DDBJ whole genome shotgun (WGS) entry which is preliminary data.</text>
</comment>
<sequence>MFCMSLATKWAPRLVFDAGKQGKHAHSTGHPLLENLETGDVLGNLETGNGDRSAQQYWLLDLPSGNFHGLSSDDLTLNDFHLSFLLDNKDFPSVNFIDSLSSDDLTPDDFYLGFPDILDSGDVGNLVDGLSDDYLSFLFNILDSGDVPIAAQL</sequence>